<evidence type="ECO:0000259" key="9">
    <source>
        <dbReference type="Pfam" id="PF07732"/>
    </source>
</evidence>
<dbReference type="EMBL" id="MU853660">
    <property type="protein sequence ID" value="KAK4139505.1"/>
    <property type="molecule type" value="Genomic_DNA"/>
</dbReference>
<dbReference type="AlphaFoldDB" id="A0AAN6ZHM2"/>
<dbReference type="InterPro" id="IPR033138">
    <property type="entry name" value="Cu_oxidase_CS"/>
</dbReference>
<dbReference type="PANTHER" id="PTHR11709:SF71">
    <property type="entry name" value="OXIDOREDUCTASE TPCJ"/>
    <property type="match status" value="1"/>
</dbReference>
<dbReference type="InterPro" id="IPR008972">
    <property type="entry name" value="Cupredoxin"/>
</dbReference>
<dbReference type="InterPro" id="IPR045087">
    <property type="entry name" value="Cu-oxidase_fam"/>
</dbReference>
<dbReference type="InterPro" id="IPR002355">
    <property type="entry name" value="Cu_oxidase_Cu_BS"/>
</dbReference>
<protein>
    <submittedName>
        <fullName evidence="10">Dihydrogeodin oxidase</fullName>
    </submittedName>
</protein>
<feature type="compositionally biased region" description="Basic and acidic residues" evidence="5">
    <location>
        <begin position="448"/>
        <end position="460"/>
    </location>
</feature>
<dbReference type="PROSITE" id="PS00080">
    <property type="entry name" value="MULTICOPPER_OXIDASE2"/>
    <property type="match status" value="1"/>
</dbReference>
<feature type="domain" description="Plastocyanin-like" evidence="8">
    <location>
        <begin position="460"/>
        <end position="593"/>
    </location>
</feature>
<feature type="signal peptide" evidence="6">
    <location>
        <begin position="1"/>
        <end position="18"/>
    </location>
</feature>
<evidence type="ECO:0000313" key="10">
    <source>
        <dbReference type="EMBL" id="KAK4139505.1"/>
    </source>
</evidence>
<keyword evidence="11" id="KW-1185">Reference proteome</keyword>
<dbReference type="SUPFAM" id="SSF49503">
    <property type="entry name" value="Cupredoxins"/>
    <property type="match status" value="3"/>
</dbReference>
<keyword evidence="6" id="KW-0732">Signal</keyword>
<dbReference type="CDD" id="cd13901">
    <property type="entry name" value="CuRO_3_MaLCC_like"/>
    <property type="match status" value="1"/>
</dbReference>
<dbReference type="InterPro" id="IPR011706">
    <property type="entry name" value="Cu-oxidase_C"/>
</dbReference>
<name>A0AAN6ZHM2_9PEZI</name>
<dbReference type="GeneID" id="87821640"/>
<evidence type="ECO:0000256" key="6">
    <source>
        <dbReference type="SAM" id="SignalP"/>
    </source>
</evidence>
<organism evidence="10 11">
    <name type="scientific">Dichotomopilus funicola</name>
    <dbReference type="NCBI Taxonomy" id="1934379"/>
    <lineage>
        <taxon>Eukaryota</taxon>
        <taxon>Fungi</taxon>
        <taxon>Dikarya</taxon>
        <taxon>Ascomycota</taxon>
        <taxon>Pezizomycotina</taxon>
        <taxon>Sordariomycetes</taxon>
        <taxon>Sordariomycetidae</taxon>
        <taxon>Sordariales</taxon>
        <taxon>Chaetomiaceae</taxon>
        <taxon>Dichotomopilus</taxon>
    </lineage>
</organism>
<dbReference type="FunFam" id="2.60.40.420:FF:000021">
    <property type="entry name" value="Extracellular dihydrogeodin oxidase/laccase"/>
    <property type="match status" value="1"/>
</dbReference>
<comment type="similarity">
    <text evidence="1">Belongs to the multicopper oxidase family.</text>
</comment>
<comment type="caution">
    <text evidence="10">The sequence shown here is derived from an EMBL/GenBank/DDBJ whole genome shotgun (WGS) entry which is preliminary data.</text>
</comment>
<dbReference type="CDD" id="cd13880">
    <property type="entry name" value="CuRO_2_MaLCC_like"/>
    <property type="match status" value="1"/>
</dbReference>
<dbReference type="InterPro" id="IPR001117">
    <property type="entry name" value="Cu-oxidase_2nd"/>
</dbReference>
<feature type="domain" description="Plastocyanin-like" evidence="7">
    <location>
        <begin position="196"/>
        <end position="332"/>
    </location>
</feature>
<evidence type="ECO:0000256" key="5">
    <source>
        <dbReference type="SAM" id="MobiDB-lite"/>
    </source>
</evidence>
<keyword evidence="2" id="KW-0479">Metal-binding</keyword>
<dbReference type="InterPro" id="IPR011707">
    <property type="entry name" value="Cu-oxidase-like_N"/>
</dbReference>
<evidence type="ECO:0000259" key="8">
    <source>
        <dbReference type="Pfam" id="PF07731"/>
    </source>
</evidence>
<keyword evidence="3" id="KW-0560">Oxidoreductase</keyword>
<evidence type="ECO:0000259" key="7">
    <source>
        <dbReference type="Pfam" id="PF00394"/>
    </source>
</evidence>
<dbReference type="Pfam" id="PF00394">
    <property type="entry name" value="Cu-oxidase"/>
    <property type="match status" value="1"/>
</dbReference>
<evidence type="ECO:0000256" key="4">
    <source>
        <dbReference type="ARBA" id="ARBA00023008"/>
    </source>
</evidence>
<dbReference type="Pfam" id="PF07732">
    <property type="entry name" value="Cu-oxidase_3"/>
    <property type="match status" value="1"/>
</dbReference>
<dbReference type="CDD" id="cd13854">
    <property type="entry name" value="CuRO_1_MaLCC_like"/>
    <property type="match status" value="1"/>
</dbReference>
<dbReference type="PROSITE" id="PS00079">
    <property type="entry name" value="MULTICOPPER_OXIDASE1"/>
    <property type="match status" value="1"/>
</dbReference>
<proteinExistence type="inferred from homology"/>
<dbReference type="RefSeq" id="XP_062632876.1">
    <property type="nucleotide sequence ID" value="XM_062785027.1"/>
</dbReference>
<reference evidence="10" key="2">
    <citation type="submission" date="2023-05" db="EMBL/GenBank/DDBJ databases">
        <authorList>
            <consortium name="Lawrence Berkeley National Laboratory"/>
            <person name="Steindorff A."/>
            <person name="Hensen N."/>
            <person name="Bonometti L."/>
            <person name="Westerberg I."/>
            <person name="Brannstrom I.O."/>
            <person name="Guillou S."/>
            <person name="Cros-Aarteil S."/>
            <person name="Calhoun S."/>
            <person name="Haridas S."/>
            <person name="Kuo A."/>
            <person name="Mondo S."/>
            <person name="Pangilinan J."/>
            <person name="Riley R."/>
            <person name="Labutti K."/>
            <person name="Andreopoulos B."/>
            <person name="Lipzen A."/>
            <person name="Chen C."/>
            <person name="Yanf M."/>
            <person name="Daum C."/>
            <person name="Ng V."/>
            <person name="Clum A."/>
            <person name="Ohm R."/>
            <person name="Martin F."/>
            <person name="Silar P."/>
            <person name="Natvig D."/>
            <person name="Lalanne C."/>
            <person name="Gautier V."/>
            <person name="Ament-Velasquez S.L."/>
            <person name="Kruys A."/>
            <person name="Hutchinson M.I."/>
            <person name="Powell A.J."/>
            <person name="Barry K."/>
            <person name="Miller A.N."/>
            <person name="Grigoriev I.V."/>
            <person name="Debuchy R."/>
            <person name="Gladieux P."/>
            <person name="Thoren M.H."/>
            <person name="Johannesson H."/>
        </authorList>
    </citation>
    <scope>NUCLEOTIDE SEQUENCE</scope>
    <source>
        <strain evidence="10">CBS 141.50</strain>
    </source>
</reference>
<dbReference type="GO" id="GO:0016491">
    <property type="term" value="F:oxidoreductase activity"/>
    <property type="evidence" value="ECO:0007669"/>
    <property type="project" value="UniProtKB-KW"/>
</dbReference>
<evidence type="ECO:0000256" key="2">
    <source>
        <dbReference type="ARBA" id="ARBA00022723"/>
    </source>
</evidence>
<evidence type="ECO:0000256" key="1">
    <source>
        <dbReference type="ARBA" id="ARBA00010609"/>
    </source>
</evidence>
<dbReference type="Gene3D" id="2.60.40.420">
    <property type="entry name" value="Cupredoxins - blue copper proteins"/>
    <property type="match status" value="3"/>
</dbReference>
<gene>
    <name evidence="10" type="ORF">C8A04DRAFT_40677</name>
</gene>
<feature type="region of interest" description="Disordered" evidence="5">
    <location>
        <begin position="448"/>
        <end position="468"/>
    </location>
</feature>
<dbReference type="Proteomes" id="UP001302676">
    <property type="component" value="Unassembled WGS sequence"/>
</dbReference>
<evidence type="ECO:0000256" key="3">
    <source>
        <dbReference type="ARBA" id="ARBA00023002"/>
    </source>
</evidence>
<feature type="chain" id="PRO_5042920161" evidence="6">
    <location>
        <begin position="19"/>
        <end position="635"/>
    </location>
</feature>
<evidence type="ECO:0000313" key="11">
    <source>
        <dbReference type="Proteomes" id="UP001302676"/>
    </source>
</evidence>
<dbReference type="PANTHER" id="PTHR11709">
    <property type="entry name" value="MULTI-COPPER OXIDASE"/>
    <property type="match status" value="1"/>
</dbReference>
<dbReference type="Pfam" id="PF07731">
    <property type="entry name" value="Cu-oxidase_2"/>
    <property type="match status" value="1"/>
</dbReference>
<dbReference type="GO" id="GO:0005507">
    <property type="term" value="F:copper ion binding"/>
    <property type="evidence" value="ECO:0007669"/>
    <property type="project" value="InterPro"/>
</dbReference>
<sequence length="635" mass="71243">MAVLLALTCLTSLTLCHAHALTLPSRPHPGRDCSNGPQSRGCWRGKDFDIFTDYDQTVPPGRLREYELTVTEQTWAPDGYLFNGTVFNGQYPGPLIEADWGDTLRITVHNNLTNYNGTSVHWHGIRMLETNWQDGVPGVTQCPIKPGSSQTYEFRAMQYGTSWYHSHFSLQYSNGLHGPLVIHGPSSANWDVDLGPWLITDWYHEDAFKLYYYEIFTPRAAPPQAMLLNGHGKFNCTPAANDTRCTGDSKLFETVFHHGTKYKIGIAHTGTLRTQTFWIDGHNFTVISADFVPIKPYVTNVITLGIGQRYEIIVEANADLSTSNGTDFWIHSQYCALPGVLDDRLGIIRYDARSTRDPYSPPPAYLDLGCADPELDNLVPVVSRQVGNRVNGLEPTDYLKMGLEGWPNASDPDSRIHKWVLRNVPMYLNWSEPSVAKLLTLDKDDELEQSKGGKDEDKHNTTSPQFSDLFPAETEPILLDYPTGEWVYFVITNNYTLTPTDPWPPRTLPQSVHPIHLHGHDILLLAQGEGPFDPATVVPRLNNPPRRDVVNCPLNGFVWIAFRIDNPGAWLMHCHIAWHASDGLAVQFVEQPGKLRGLMERAGVVGGFGERCKEWDRYYTTVNEAVGAVQEDSGV</sequence>
<accession>A0AAN6ZHM2</accession>
<feature type="domain" description="Plastocyanin-like" evidence="9">
    <location>
        <begin position="70"/>
        <end position="186"/>
    </location>
</feature>
<keyword evidence="4" id="KW-0186">Copper</keyword>
<reference evidence="10" key="1">
    <citation type="journal article" date="2023" name="Mol. Phylogenet. Evol.">
        <title>Genome-scale phylogeny and comparative genomics of the fungal order Sordariales.</title>
        <authorList>
            <person name="Hensen N."/>
            <person name="Bonometti L."/>
            <person name="Westerberg I."/>
            <person name="Brannstrom I.O."/>
            <person name="Guillou S."/>
            <person name="Cros-Aarteil S."/>
            <person name="Calhoun S."/>
            <person name="Haridas S."/>
            <person name="Kuo A."/>
            <person name="Mondo S."/>
            <person name="Pangilinan J."/>
            <person name="Riley R."/>
            <person name="LaButti K."/>
            <person name="Andreopoulos B."/>
            <person name="Lipzen A."/>
            <person name="Chen C."/>
            <person name="Yan M."/>
            <person name="Daum C."/>
            <person name="Ng V."/>
            <person name="Clum A."/>
            <person name="Steindorff A."/>
            <person name="Ohm R.A."/>
            <person name="Martin F."/>
            <person name="Silar P."/>
            <person name="Natvig D.O."/>
            <person name="Lalanne C."/>
            <person name="Gautier V."/>
            <person name="Ament-Velasquez S.L."/>
            <person name="Kruys A."/>
            <person name="Hutchinson M.I."/>
            <person name="Powell A.J."/>
            <person name="Barry K."/>
            <person name="Miller A.N."/>
            <person name="Grigoriev I.V."/>
            <person name="Debuchy R."/>
            <person name="Gladieux P."/>
            <person name="Hiltunen Thoren M."/>
            <person name="Johannesson H."/>
        </authorList>
    </citation>
    <scope>NUCLEOTIDE SEQUENCE</scope>
    <source>
        <strain evidence="10">CBS 141.50</strain>
    </source>
</reference>